<dbReference type="GO" id="GO:0000287">
    <property type="term" value="F:magnesium ion binding"/>
    <property type="evidence" value="ECO:0007669"/>
    <property type="project" value="UniProtKB-UniRule"/>
</dbReference>
<dbReference type="GO" id="GO:0004642">
    <property type="term" value="F:phosphoribosylformylglycinamidine synthase activity"/>
    <property type="evidence" value="ECO:0007669"/>
    <property type="project" value="UniProtKB-UniRule"/>
</dbReference>
<keyword evidence="7 8" id="KW-0460">Magnesium</keyword>
<feature type="binding site" evidence="8">
    <location>
        <position position="590"/>
    </location>
    <ligand>
        <name>substrate</name>
    </ligand>
</feature>
<evidence type="ECO:0000259" key="12">
    <source>
        <dbReference type="Pfam" id="PF18072"/>
    </source>
</evidence>
<feature type="binding site" evidence="8">
    <location>
        <position position="140"/>
    </location>
    <ligand>
        <name>Mg(2+)</name>
        <dbReference type="ChEBI" id="CHEBI:18420"/>
        <label>1</label>
    </ligand>
</feature>
<dbReference type="PIRSF" id="PIRSF001587">
    <property type="entry name" value="FGAM_synthase_II"/>
    <property type="match status" value="1"/>
</dbReference>
<feature type="binding site" evidence="8">
    <location>
        <position position="163"/>
    </location>
    <ligand>
        <name>substrate</name>
    </ligand>
</feature>
<dbReference type="SUPFAM" id="SSF55326">
    <property type="entry name" value="PurM N-terminal domain-like"/>
    <property type="match status" value="2"/>
</dbReference>
<comment type="pathway">
    <text evidence="8">Purine metabolism; IMP biosynthesis via de novo pathway; 5-amino-1-(5-phospho-D-ribosyl)imidazole from N(2)-formyl-N(1)-(5-phospho-D-ribosyl)glycinamide: step 1/2.</text>
</comment>
<dbReference type="NCBIfam" id="NF002290">
    <property type="entry name" value="PRK01213.1"/>
    <property type="match status" value="1"/>
</dbReference>
<evidence type="ECO:0000259" key="10">
    <source>
        <dbReference type="Pfam" id="PF00586"/>
    </source>
</evidence>
<dbReference type="Pfam" id="PF18072">
    <property type="entry name" value="FGAR-AT_linker"/>
    <property type="match status" value="1"/>
</dbReference>
<feature type="domain" description="PurM-like C-terminal" evidence="11">
    <location>
        <begin position="249"/>
        <end position="404"/>
    </location>
</feature>
<dbReference type="EC" id="6.3.5.3" evidence="8"/>
<evidence type="ECO:0000256" key="6">
    <source>
        <dbReference type="ARBA" id="ARBA00022840"/>
    </source>
</evidence>
<dbReference type="InterPro" id="IPR010918">
    <property type="entry name" value="PurM-like_C_dom"/>
</dbReference>
<dbReference type="PATRIC" id="fig|479117.4.peg.1838"/>
<feature type="binding site" evidence="8">
    <location>
        <position position="550"/>
    </location>
    <ligand>
        <name>ATP</name>
        <dbReference type="ChEBI" id="CHEBI:30616"/>
    </ligand>
</feature>
<dbReference type="HAMAP" id="MF_00420">
    <property type="entry name" value="PurL_2"/>
    <property type="match status" value="1"/>
</dbReference>
<accession>A0A150H5N9</accession>
<dbReference type="Pfam" id="PF00586">
    <property type="entry name" value="AIRS"/>
    <property type="match status" value="2"/>
</dbReference>
<dbReference type="UniPathway" id="UPA00074">
    <property type="reaction ID" value="UER00128"/>
</dbReference>
<evidence type="ECO:0000256" key="5">
    <source>
        <dbReference type="ARBA" id="ARBA00022755"/>
    </source>
</evidence>
<dbReference type="SUPFAM" id="SSF56042">
    <property type="entry name" value="PurM C-terminal domain-like"/>
    <property type="match status" value="2"/>
</dbReference>
<evidence type="ECO:0000259" key="11">
    <source>
        <dbReference type="Pfam" id="PF02769"/>
    </source>
</evidence>
<evidence type="ECO:0000313" key="14">
    <source>
        <dbReference type="Proteomes" id="UP000243589"/>
    </source>
</evidence>
<comment type="function">
    <text evidence="8">Part of the phosphoribosylformylglycinamidine synthase complex involved in the purines biosynthetic pathway. Catalyzes the ATP-dependent conversion of formylglycinamide ribonucleotide (FGAR) and glutamine to yield formylglycinamidine ribonucleotide (FGAM) and glutamate. The FGAM synthase complex is composed of three subunits. PurQ produces an ammonia molecule by converting glutamine to glutamate. PurL transfers the ammonia molecule to FGAR to form FGAM in an ATP-dependent manner. PurS interacts with PurQ and PurL and is thought to assist in the transfer of the ammonia molecule from PurQ to PurL.</text>
</comment>
<keyword evidence="6 8" id="KW-0067">ATP-binding</keyword>
<evidence type="ECO:0000256" key="2">
    <source>
        <dbReference type="ARBA" id="ARBA00022598"/>
    </source>
</evidence>
<dbReference type="InterPro" id="IPR036676">
    <property type="entry name" value="PurM-like_C_sf"/>
</dbReference>
<dbReference type="NCBIfam" id="TIGR01736">
    <property type="entry name" value="FGAM_synth_II"/>
    <property type="match status" value="1"/>
</dbReference>
<reference evidence="13 14" key="1">
    <citation type="submission" date="2016-01" db="EMBL/GenBank/DDBJ databases">
        <title>Use of Whole Genome Sequencing to ascertain that Brevibacterium massiliense (Roux, Raoult 2009) is a later heterotypic synonym of Brevibacterium ravenspurgense (Mages 2008).</title>
        <authorList>
            <person name="Bernier A.-M."/>
            <person name="Burdz T."/>
            <person name="Huynh C."/>
            <person name="Pachecho A.L."/>
            <person name="Wiebe D."/>
            <person name="Bonner C."/>
            <person name="Bernard K."/>
        </authorList>
    </citation>
    <scope>NUCLEOTIDE SEQUENCE [LARGE SCALE GENOMIC DNA]</scope>
    <source>
        <strain evidence="13 14">CCUG56047</strain>
    </source>
</reference>
<evidence type="ECO:0000256" key="8">
    <source>
        <dbReference type="HAMAP-Rule" id="MF_00420"/>
    </source>
</evidence>
<dbReference type="GO" id="GO:0005737">
    <property type="term" value="C:cytoplasm"/>
    <property type="evidence" value="ECO:0007669"/>
    <property type="project" value="UniProtKB-SubCell"/>
</dbReference>
<dbReference type="EMBL" id="LQQC01000012">
    <property type="protein sequence ID" value="KXZ57335.1"/>
    <property type="molecule type" value="Genomic_DNA"/>
</dbReference>
<feature type="domain" description="PurM-like N-terminal" evidence="10">
    <location>
        <begin position="493"/>
        <end position="611"/>
    </location>
</feature>
<keyword evidence="14" id="KW-1185">Reference proteome</keyword>
<feature type="domain" description="PurM-like C-terminal" evidence="11">
    <location>
        <begin position="626"/>
        <end position="769"/>
    </location>
</feature>
<dbReference type="GO" id="GO:0005524">
    <property type="term" value="F:ATP binding"/>
    <property type="evidence" value="ECO:0007669"/>
    <property type="project" value="UniProtKB-UniRule"/>
</dbReference>
<dbReference type="Proteomes" id="UP000243589">
    <property type="component" value="Unassembled WGS sequence"/>
</dbReference>
<evidence type="ECO:0000256" key="1">
    <source>
        <dbReference type="ARBA" id="ARBA00022490"/>
    </source>
</evidence>
<feature type="binding site" evidence="8">
    <location>
        <position position="94"/>
    </location>
    <ligand>
        <name>ATP</name>
        <dbReference type="ChEBI" id="CHEBI:30616"/>
    </ligand>
</feature>
<dbReference type="PANTHER" id="PTHR43555">
    <property type="entry name" value="PHOSPHORIBOSYLFORMYLGLYCINAMIDINE SYNTHASE SUBUNIT PURL"/>
    <property type="match status" value="1"/>
</dbReference>
<feature type="binding site" evidence="8">
    <location>
        <position position="288"/>
    </location>
    <ligand>
        <name>substrate</name>
    </ligand>
</feature>
<dbReference type="CDD" id="cd02203">
    <property type="entry name" value="PurL_repeat1"/>
    <property type="match status" value="1"/>
</dbReference>
<dbReference type="InterPro" id="IPR036921">
    <property type="entry name" value="PurM-like_N_sf"/>
</dbReference>
<dbReference type="Gene3D" id="3.30.1330.10">
    <property type="entry name" value="PurM-like, N-terminal domain"/>
    <property type="match status" value="2"/>
</dbReference>
<comment type="caution">
    <text evidence="8">Lacks conserved residue(s) required for the propagation of feature annotation.</text>
</comment>
<keyword evidence="4 8" id="KW-0547">Nucleotide-binding</keyword>
<dbReference type="FunFam" id="3.30.1330.10:FF:000004">
    <property type="entry name" value="Phosphoribosylformylglycinamidine synthase subunit PurL"/>
    <property type="match status" value="1"/>
</dbReference>
<dbReference type="Gene3D" id="3.90.650.10">
    <property type="entry name" value="PurM-like C-terminal domain"/>
    <property type="match status" value="2"/>
</dbReference>
<feature type="binding site" evidence="8">
    <location>
        <position position="138"/>
    </location>
    <ligand>
        <name>ATP</name>
        <dbReference type="ChEBI" id="CHEBI:30616"/>
    </ligand>
</feature>
<feature type="binding site" evidence="8">
    <location>
        <position position="588"/>
    </location>
    <ligand>
        <name>Mg(2+)</name>
        <dbReference type="ChEBI" id="CHEBI:18420"/>
        <label>1</label>
    </ligand>
</feature>
<dbReference type="GO" id="GO:0006189">
    <property type="term" value="P:'de novo' IMP biosynthetic process"/>
    <property type="evidence" value="ECO:0007669"/>
    <property type="project" value="UniProtKB-UniRule"/>
</dbReference>
<feature type="domain" description="Phosphoribosylformylglycinamidine synthase linker" evidence="12">
    <location>
        <begin position="57"/>
        <end position="95"/>
    </location>
</feature>
<feature type="compositionally biased region" description="Basic and acidic residues" evidence="9">
    <location>
        <begin position="12"/>
        <end position="21"/>
    </location>
</feature>
<feature type="binding site" evidence="8">
    <location>
        <begin position="360"/>
        <end position="362"/>
    </location>
    <ligand>
        <name>substrate</name>
    </ligand>
</feature>
<feature type="compositionally biased region" description="Polar residues" evidence="9">
    <location>
        <begin position="24"/>
        <end position="33"/>
    </location>
</feature>
<keyword evidence="3 8" id="KW-0479">Metal-binding</keyword>
<proteinExistence type="inferred from homology"/>
<comment type="similarity">
    <text evidence="8">Belongs to the FGAMS family.</text>
</comment>
<dbReference type="InterPro" id="IPR010074">
    <property type="entry name" value="PRibForGlyAmidine_synth_PurL"/>
</dbReference>
<organism evidence="13 14">
    <name type="scientific">Brevibacterium ravenspurgense</name>
    <dbReference type="NCBI Taxonomy" id="479117"/>
    <lineage>
        <taxon>Bacteria</taxon>
        <taxon>Bacillati</taxon>
        <taxon>Actinomycetota</taxon>
        <taxon>Actinomycetes</taxon>
        <taxon>Micrococcales</taxon>
        <taxon>Brevibacteriaceae</taxon>
        <taxon>Brevibacterium</taxon>
    </lineage>
</organism>
<evidence type="ECO:0000256" key="4">
    <source>
        <dbReference type="ARBA" id="ARBA00022741"/>
    </source>
</evidence>
<dbReference type="AlphaFoldDB" id="A0A150H5N9"/>
<dbReference type="Pfam" id="PF02769">
    <property type="entry name" value="AIRS_C"/>
    <property type="match status" value="2"/>
</dbReference>
<feature type="binding site" evidence="8">
    <location>
        <position position="164"/>
    </location>
    <ligand>
        <name>Mg(2+)</name>
        <dbReference type="ChEBI" id="CHEBI:18420"/>
        <label>2</label>
    </ligand>
</feature>
<dbReference type="InterPro" id="IPR016188">
    <property type="entry name" value="PurM-like_N"/>
</dbReference>
<feature type="binding site" evidence="8">
    <location>
        <position position="587"/>
    </location>
    <ligand>
        <name>ATP</name>
        <dbReference type="ChEBI" id="CHEBI:30616"/>
    </ligand>
</feature>
<feature type="region of interest" description="Disordered" evidence="9">
    <location>
        <begin position="1"/>
        <end position="37"/>
    </location>
</feature>
<keyword evidence="5 8" id="KW-0658">Purine biosynthesis</keyword>
<feature type="domain" description="PurM-like N-terminal" evidence="10">
    <location>
        <begin position="121"/>
        <end position="236"/>
    </location>
</feature>
<comment type="subcellular location">
    <subcellularLocation>
        <location evidence="8">Cytoplasm</location>
    </subcellularLocation>
</comment>
<evidence type="ECO:0000256" key="7">
    <source>
        <dbReference type="ARBA" id="ARBA00022842"/>
    </source>
</evidence>
<feature type="binding site" evidence="8">
    <location>
        <position position="316"/>
    </location>
    <ligand>
        <name>Mg(2+)</name>
        <dbReference type="ChEBI" id="CHEBI:18420"/>
        <label>2</label>
    </ligand>
</feature>
<keyword evidence="2 8" id="KW-0436">Ligase</keyword>
<comment type="caution">
    <text evidence="13">The sequence shown here is derived from an EMBL/GenBank/DDBJ whole genome shotgun (WGS) entry which is preliminary data.</text>
</comment>
<comment type="catalytic activity">
    <reaction evidence="8">
        <text>N(2)-formyl-N(1)-(5-phospho-beta-D-ribosyl)glycinamide + L-glutamine + ATP + H2O = 2-formamido-N(1)-(5-O-phospho-beta-D-ribosyl)acetamidine + L-glutamate + ADP + phosphate + H(+)</text>
        <dbReference type="Rhea" id="RHEA:17129"/>
        <dbReference type="ChEBI" id="CHEBI:15377"/>
        <dbReference type="ChEBI" id="CHEBI:15378"/>
        <dbReference type="ChEBI" id="CHEBI:29985"/>
        <dbReference type="ChEBI" id="CHEBI:30616"/>
        <dbReference type="ChEBI" id="CHEBI:43474"/>
        <dbReference type="ChEBI" id="CHEBI:58359"/>
        <dbReference type="ChEBI" id="CHEBI:147286"/>
        <dbReference type="ChEBI" id="CHEBI:147287"/>
        <dbReference type="ChEBI" id="CHEBI:456216"/>
        <dbReference type="EC" id="6.3.5.3"/>
    </reaction>
</comment>
<evidence type="ECO:0000256" key="3">
    <source>
        <dbReference type="ARBA" id="ARBA00022723"/>
    </source>
</evidence>
<evidence type="ECO:0000256" key="9">
    <source>
        <dbReference type="SAM" id="MobiDB-lite"/>
    </source>
</evidence>
<protein>
    <recommendedName>
        <fullName evidence="8">Phosphoribosylformylglycinamidine synthase subunit PurL</fullName>
        <shortName evidence="8">FGAM synthase</shortName>
        <ecNumber evidence="8">6.3.5.3</ecNumber>
    </recommendedName>
    <alternativeName>
        <fullName evidence="8">Formylglycinamide ribonucleotide amidotransferase subunit II</fullName>
        <shortName evidence="8">FGAR amidotransferase II</shortName>
        <shortName evidence="8">FGAR-AT II</shortName>
    </alternativeName>
    <alternativeName>
        <fullName evidence="8">Glutamine amidotransferase PurL</fullName>
    </alternativeName>
    <alternativeName>
        <fullName evidence="8">Phosphoribosylformylglycinamidine synthase subunit II</fullName>
    </alternativeName>
</protein>
<gene>
    <name evidence="8 13" type="primary">purL</name>
    <name evidence="13" type="ORF">Bravens_01855</name>
</gene>
<evidence type="ECO:0000313" key="13">
    <source>
        <dbReference type="EMBL" id="KXZ57335.1"/>
    </source>
</evidence>
<feature type="active site" evidence="8">
    <location>
        <position position="91"/>
    </location>
</feature>
<dbReference type="PANTHER" id="PTHR43555:SF1">
    <property type="entry name" value="PHOSPHORIBOSYLFORMYLGLYCINAMIDINE SYNTHASE SUBUNIT PURL"/>
    <property type="match status" value="1"/>
</dbReference>
<dbReference type="CDD" id="cd02204">
    <property type="entry name" value="PurL_repeat2"/>
    <property type="match status" value="1"/>
</dbReference>
<comment type="subunit">
    <text evidence="8">Monomer. Part of the FGAM synthase complex composed of 1 PurL, 1 PurQ and 2 PurS subunits.</text>
</comment>
<name>A0A150H5N9_9MICO</name>
<keyword evidence="1 8" id="KW-0963">Cytoplasm</keyword>
<dbReference type="InterPro" id="IPR041609">
    <property type="entry name" value="PurL_linker"/>
</dbReference>
<feature type="active site" description="Proton acceptor" evidence="8">
    <location>
        <position position="142"/>
    </location>
</feature>
<sequence length="799" mass="85315">MTTESPVIPAHPDTREERTNERTSTGMSSTNPSADKKVKETVEYAAANPDVEQDWASLGLKENEYDAIREVLGRRPTSAELAMYSVMWSEHCSYKSSKVHLRKFGEYLTEDMKKHMLVPIGENAGVVDIGQNWAVTFKVESHNSPTMVEPYQGAATGVGGIVRDIISMGARPVAVMDQLRFGAIDHPDTARVCHGAVAGIGGYANSLGLPNIGGETIFDPAYQGNPLVNALAVGIMKHDDIHLANASGAGNKVVLFGARTGGDGIGGASILSSESFEEGSESKRPAVQVGDPFSEKVLIECCLELFAADTVEGIQDLGAAGISCATSELASNGDGGMHIALDDVLLRDPTLTPEEILMSESQERMMAVVRPEKLDEFMEIVGKWEVETSVLGEVTDTGRLVIEWHGDVIVDVPPRSVAHDGPVYERPYSEPSWQAETQANTVDAAGLARPESGDELRQTLLDLVASPNLCSKEWVTNQYDRYVQGNTALAFPDDAGVIRVDEETGLGIALATDANGRYTYLDPATGAQLALAEAYRNVATTGARPMAVTDCLNFGSPEDPAIMWQLATAIEGLAKGCQALGVPVTGGNVSLYNQTGDTAILPTPVVGVMGVFDDVTRATPSGFTGAGHAIYLLGETEEDFGGSAWADVAHGHLGGLPPKFKPEAERELGEILINASRDGMIDTAHDLSEGGLAIAVAESVMRFGMGARIWLDEVINRDGVDLFTALFSETAARAIVAVPRSEEVRFTDMCTARNFPHVRIGMTDAGEDNQASLEVVDQFTIGLQELLETSKGTMLKHFG</sequence>